<feature type="zinc finger region" description="C3H1-type" evidence="5">
    <location>
        <begin position="175"/>
        <end position="203"/>
    </location>
</feature>
<dbReference type="Pfam" id="PF00642">
    <property type="entry name" value="zf-CCCH"/>
    <property type="match status" value="2"/>
</dbReference>
<evidence type="ECO:0000256" key="2">
    <source>
        <dbReference type="ARBA" id="ARBA00022771"/>
    </source>
</evidence>
<dbReference type="EMBL" id="JABCRI010000017">
    <property type="protein sequence ID" value="KAF8391606.1"/>
    <property type="molecule type" value="Genomic_DNA"/>
</dbReference>
<dbReference type="PANTHER" id="PTHR12506">
    <property type="entry name" value="PROTEIN PHOSPHATASE RELATED"/>
    <property type="match status" value="1"/>
</dbReference>
<comment type="caution">
    <text evidence="8">The sequence shown here is derived from an EMBL/GenBank/DDBJ whole genome shotgun (WGS) entry which is preliminary data.</text>
</comment>
<evidence type="ECO:0000256" key="5">
    <source>
        <dbReference type="PROSITE-ProRule" id="PRU00723"/>
    </source>
</evidence>
<dbReference type="SUPFAM" id="SSF90229">
    <property type="entry name" value="CCCH zinc finger"/>
    <property type="match status" value="1"/>
</dbReference>
<evidence type="ECO:0000256" key="4">
    <source>
        <dbReference type="ARBA" id="ARBA00023125"/>
    </source>
</evidence>
<dbReference type="Proteomes" id="UP000655225">
    <property type="component" value="Unassembled WGS sequence"/>
</dbReference>
<evidence type="ECO:0000256" key="3">
    <source>
        <dbReference type="ARBA" id="ARBA00022833"/>
    </source>
</evidence>
<feature type="domain" description="C3H1-type" evidence="7">
    <location>
        <begin position="116"/>
        <end position="141"/>
    </location>
</feature>
<accession>A0A835D6A3</accession>
<sequence length="283" mass="30385">MPENWQVQNNGVPTSSNASADNCEVLAALNLIGLLLRAAMHLLLKLKILKIVEFFYVFAGFSKPSIKCARSDIEALNAVTVLSCLYRLLSTGVNFQKESDNLIAGKLFIIGACLLTCAMQYFLKTGTCRFGSTCKFHHPRNGHDSGQVSLNILGLPMRQVPTSLILVFVSSLNFLVEEKSCPYYMRTGSCKFGIDCKFHHPQPGAFGAVLPVNGPAALGSMGSSAPSSGVPYVGGLPAWSLPRTPYISVPSIQGPQAYMPVVLSPSPGIIPGQQGWNAYKVSS</sequence>
<dbReference type="Gene3D" id="4.10.1000.10">
    <property type="entry name" value="Zinc finger, CCCH-type"/>
    <property type="match status" value="1"/>
</dbReference>
<reference evidence="8 9" key="1">
    <citation type="submission" date="2020-04" db="EMBL/GenBank/DDBJ databases">
        <title>Plant Genome Project.</title>
        <authorList>
            <person name="Zhang R.-G."/>
        </authorList>
    </citation>
    <scope>NUCLEOTIDE SEQUENCE [LARGE SCALE GENOMIC DNA]</scope>
    <source>
        <strain evidence="8">YNK0</strain>
        <tissue evidence="8">Leaf</tissue>
    </source>
</reference>
<keyword evidence="6" id="KW-0812">Transmembrane</keyword>
<dbReference type="GO" id="GO:0008270">
    <property type="term" value="F:zinc ion binding"/>
    <property type="evidence" value="ECO:0007669"/>
    <property type="project" value="UniProtKB-KW"/>
</dbReference>
<dbReference type="OrthoDB" id="1707185at2759"/>
<feature type="zinc finger region" description="C3H1-type" evidence="5">
    <location>
        <begin position="116"/>
        <end position="141"/>
    </location>
</feature>
<name>A0A835D6A3_TETSI</name>
<dbReference type="PROSITE" id="PS50103">
    <property type="entry name" value="ZF_C3H1"/>
    <property type="match status" value="2"/>
</dbReference>
<dbReference type="SMART" id="SM00356">
    <property type="entry name" value="ZnF_C3H1"/>
    <property type="match status" value="2"/>
</dbReference>
<keyword evidence="6" id="KW-1133">Transmembrane helix</keyword>
<evidence type="ECO:0000313" key="9">
    <source>
        <dbReference type="Proteomes" id="UP000655225"/>
    </source>
</evidence>
<evidence type="ECO:0000256" key="1">
    <source>
        <dbReference type="ARBA" id="ARBA00022723"/>
    </source>
</evidence>
<organism evidence="8 9">
    <name type="scientific">Tetracentron sinense</name>
    <name type="common">Spur-leaf</name>
    <dbReference type="NCBI Taxonomy" id="13715"/>
    <lineage>
        <taxon>Eukaryota</taxon>
        <taxon>Viridiplantae</taxon>
        <taxon>Streptophyta</taxon>
        <taxon>Embryophyta</taxon>
        <taxon>Tracheophyta</taxon>
        <taxon>Spermatophyta</taxon>
        <taxon>Magnoliopsida</taxon>
        <taxon>Trochodendrales</taxon>
        <taxon>Trochodendraceae</taxon>
        <taxon>Tetracentron</taxon>
    </lineage>
</organism>
<dbReference type="GO" id="GO:0003729">
    <property type="term" value="F:mRNA binding"/>
    <property type="evidence" value="ECO:0007669"/>
    <property type="project" value="TreeGrafter"/>
</dbReference>
<feature type="transmembrane region" description="Helical" evidence="6">
    <location>
        <begin position="103"/>
        <end position="123"/>
    </location>
</feature>
<keyword evidence="6" id="KW-0472">Membrane</keyword>
<keyword evidence="2 5" id="KW-0863">Zinc-finger</keyword>
<protein>
    <recommendedName>
        <fullName evidence="7">C3H1-type domain-containing protein</fullName>
    </recommendedName>
</protein>
<feature type="domain" description="C3H1-type" evidence="7">
    <location>
        <begin position="175"/>
        <end position="203"/>
    </location>
</feature>
<keyword evidence="3 5" id="KW-0862">Zinc</keyword>
<dbReference type="AlphaFoldDB" id="A0A835D6A3"/>
<dbReference type="InterPro" id="IPR050974">
    <property type="entry name" value="Plant_ZF_CCCH"/>
</dbReference>
<proteinExistence type="predicted"/>
<dbReference type="InterPro" id="IPR000571">
    <property type="entry name" value="Znf_CCCH"/>
</dbReference>
<dbReference type="GO" id="GO:0003677">
    <property type="term" value="F:DNA binding"/>
    <property type="evidence" value="ECO:0007669"/>
    <property type="project" value="UniProtKB-KW"/>
</dbReference>
<keyword evidence="1 5" id="KW-0479">Metal-binding</keyword>
<dbReference type="PANTHER" id="PTHR12506:SF50">
    <property type="entry name" value="ZINC FINGER CCCH DOMAIN-CONTAINING PROTEIN 26"/>
    <property type="match status" value="1"/>
</dbReference>
<keyword evidence="4" id="KW-0238">DNA-binding</keyword>
<dbReference type="InterPro" id="IPR036855">
    <property type="entry name" value="Znf_CCCH_sf"/>
</dbReference>
<gene>
    <name evidence="8" type="ORF">HHK36_023912</name>
</gene>
<evidence type="ECO:0000256" key="6">
    <source>
        <dbReference type="SAM" id="Phobius"/>
    </source>
</evidence>
<evidence type="ECO:0000259" key="7">
    <source>
        <dbReference type="PROSITE" id="PS50103"/>
    </source>
</evidence>
<evidence type="ECO:0000313" key="8">
    <source>
        <dbReference type="EMBL" id="KAF8391606.1"/>
    </source>
</evidence>
<keyword evidence="9" id="KW-1185">Reference proteome</keyword>